<feature type="compositionally biased region" description="Gly residues" evidence="13">
    <location>
        <begin position="177"/>
        <end position="213"/>
    </location>
</feature>
<dbReference type="Gene3D" id="3.20.20.80">
    <property type="entry name" value="Glycosidases"/>
    <property type="match status" value="1"/>
</dbReference>
<dbReference type="PROSITE" id="PS01095">
    <property type="entry name" value="GH18_1"/>
    <property type="match status" value="1"/>
</dbReference>
<reference evidence="16" key="1">
    <citation type="submission" date="2016-11" db="EMBL/GenBank/DDBJ databases">
        <authorList>
            <person name="Jaros S."/>
            <person name="Januszkiewicz K."/>
            <person name="Wedrychowicz H."/>
        </authorList>
    </citation>
    <scope>NUCLEOTIDE SEQUENCE</scope>
</reference>
<dbReference type="Pfam" id="PF00704">
    <property type="entry name" value="Glyco_hydro_18"/>
    <property type="match status" value="1"/>
</dbReference>
<feature type="compositionally biased region" description="Low complexity" evidence="13">
    <location>
        <begin position="22"/>
        <end position="63"/>
    </location>
</feature>
<comment type="subcellular location">
    <subcellularLocation>
        <location evidence="2">Secreted</location>
    </subcellularLocation>
</comment>
<dbReference type="GO" id="GO:0000272">
    <property type="term" value="P:polysaccharide catabolic process"/>
    <property type="evidence" value="ECO:0007669"/>
    <property type="project" value="UniProtKB-KW"/>
</dbReference>
<keyword evidence="9" id="KW-0119">Carbohydrate metabolism</keyword>
<keyword evidence="10 12" id="KW-0326">Glycosidase</keyword>
<reference evidence="16" key="2">
    <citation type="journal article" date="2017" name="Plant Sci.">
        <title>The endochitinase VDECH from Verticillium dahliae inhibits spore germination and activates plant defense responses.</title>
        <authorList>
            <person name="Cheng X.X."/>
            <person name="Zhao L.H."/>
            <person name="Klosterman S.J."/>
            <person name="Feng H.J."/>
            <person name="Feng Z.L."/>
            <person name="Wei F."/>
            <person name="Shi Y.Q."/>
            <person name="Li Z.F."/>
            <person name="Zhu H.Q."/>
        </authorList>
    </citation>
    <scope>NUCLEOTIDE SEQUENCE</scope>
</reference>
<dbReference type="SMART" id="SM00636">
    <property type="entry name" value="Glyco_18"/>
    <property type="match status" value="1"/>
</dbReference>
<dbReference type="PANTHER" id="PTHR11177:SF384">
    <property type="entry name" value="CHITINASE"/>
    <property type="match status" value="1"/>
</dbReference>
<evidence type="ECO:0000256" key="4">
    <source>
        <dbReference type="ARBA" id="ARBA00012729"/>
    </source>
</evidence>
<feature type="signal peptide" evidence="14">
    <location>
        <begin position="1"/>
        <end position="17"/>
    </location>
</feature>
<comment type="catalytic activity">
    <reaction evidence="1">
        <text>Random endo-hydrolysis of N-acetyl-beta-D-glucosaminide (1-&gt;4)-beta-linkages in chitin and chitodextrins.</text>
        <dbReference type="EC" id="3.2.1.14"/>
    </reaction>
</comment>
<dbReference type="GO" id="GO:0008843">
    <property type="term" value="F:endochitinase activity"/>
    <property type="evidence" value="ECO:0007669"/>
    <property type="project" value="UniProtKB-EC"/>
</dbReference>
<dbReference type="SMR" id="A0A286LWZ1"/>
<evidence type="ECO:0000256" key="14">
    <source>
        <dbReference type="SAM" id="SignalP"/>
    </source>
</evidence>
<evidence type="ECO:0000256" key="7">
    <source>
        <dbReference type="ARBA" id="ARBA00022801"/>
    </source>
</evidence>
<comment type="similarity">
    <text evidence="3">Belongs to the glycosyl hydrolase 18 family. Chitinase class V subfamily.</text>
</comment>
<evidence type="ECO:0000256" key="1">
    <source>
        <dbReference type="ARBA" id="ARBA00000822"/>
    </source>
</evidence>
<keyword evidence="11" id="KW-0624">Polysaccharide degradation</keyword>
<evidence type="ECO:0000256" key="13">
    <source>
        <dbReference type="SAM" id="MobiDB-lite"/>
    </source>
</evidence>
<keyword evidence="7 12" id="KW-0378">Hydrolase</keyword>
<name>A0A286LWZ1_VERDA</name>
<evidence type="ECO:0000256" key="10">
    <source>
        <dbReference type="ARBA" id="ARBA00023295"/>
    </source>
</evidence>
<evidence type="ECO:0000256" key="5">
    <source>
        <dbReference type="ARBA" id="ARBA00022525"/>
    </source>
</evidence>
<accession>A0A286LWZ1</accession>
<feature type="compositionally biased region" description="Low complexity" evidence="13">
    <location>
        <begin position="72"/>
        <end position="98"/>
    </location>
</feature>
<evidence type="ECO:0000256" key="6">
    <source>
        <dbReference type="ARBA" id="ARBA00022729"/>
    </source>
</evidence>
<dbReference type="InterPro" id="IPR001579">
    <property type="entry name" value="Glyco_hydro_18_chit_AS"/>
</dbReference>
<dbReference type="GO" id="GO:0005576">
    <property type="term" value="C:extracellular region"/>
    <property type="evidence" value="ECO:0007669"/>
    <property type="project" value="UniProtKB-SubCell"/>
</dbReference>
<keyword evidence="8" id="KW-0146">Chitin degradation</keyword>
<evidence type="ECO:0000256" key="12">
    <source>
        <dbReference type="RuleBase" id="RU000489"/>
    </source>
</evidence>
<evidence type="ECO:0000256" key="8">
    <source>
        <dbReference type="ARBA" id="ARBA00023024"/>
    </source>
</evidence>
<organism evidence="16">
    <name type="scientific">Verticillium dahliae</name>
    <name type="common">Verticillium wilt</name>
    <dbReference type="NCBI Taxonomy" id="27337"/>
    <lineage>
        <taxon>Eukaryota</taxon>
        <taxon>Fungi</taxon>
        <taxon>Dikarya</taxon>
        <taxon>Ascomycota</taxon>
        <taxon>Pezizomycotina</taxon>
        <taxon>Sordariomycetes</taxon>
        <taxon>Hypocreomycetidae</taxon>
        <taxon>Glomerellales</taxon>
        <taxon>Plectosphaerellaceae</taxon>
        <taxon>Verticillium</taxon>
    </lineage>
</organism>
<dbReference type="PROSITE" id="PS51910">
    <property type="entry name" value="GH18_2"/>
    <property type="match status" value="1"/>
</dbReference>
<dbReference type="CDD" id="cd06548">
    <property type="entry name" value="GH18_chitinase"/>
    <property type="match status" value="1"/>
</dbReference>
<dbReference type="PANTHER" id="PTHR11177">
    <property type="entry name" value="CHITINASE"/>
    <property type="match status" value="1"/>
</dbReference>
<evidence type="ECO:0000256" key="9">
    <source>
        <dbReference type="ARBA" id="ARBA00023277"/>
    </source>
</evidence>
<dbReference type="InterPro" id="IPR050314">
    <property type="entry name" value="Glycosyl_Hydrlase_18"/>
</dbReference>
<feature type="chain" id="PRO_5012945127" description="chitinase" evidence="14">
    <location>
        <begin position="18"/>
        <end position="615"/>
    </location>
</feature>
<dbReference type="Gene3D" id="3.10.50.10">
    <property type="match status" value="1"/>
</dbReference>
<dbReference type="SUPFAM" id="SSF54556">
    <property type="entry name" value="Chitinase insertion domain"/>
    <property type="match status" value="1"/>
</dbReference>
<sequence length="615" mass="63895">MKFSILLSALAVTPALAVPTVGSRSTSSSTSGYSYSYGSRNNSHSDSSHYSSSSSSSSSSSNDHNSDDCDDVSNNSNNNDQNSNSASNNGWSNGLNNGKSKHPTGIYVVNPAGKSGTGYGSNSGSGSGSGSGSTPGSGSGSGSGSTPGSGSGSGSGSTPGSGSGSGSSSGSDNTPGSGSGSTPGSGSSSGSGSTPGSGSSSGSGSGSSSGSGKGFSDPASQGHRNVLYVTNWGIYGANYQPDQIPADKVTHINYAFANIQDDGTVFSSDPWADTEKGFPGDNTTEPGNNAYGLVKQIYQKKIENRSLKVLLSIGGWTWSPKFPPVVADDKKRARFVASAVKLITDWGMDGIDVDWEYPNTPALNKQCVILLQELRQALDEYSAKHANGYHFLLTFAAPAGSQNYGAFDLAAMDKSLDYWSLMAYDFAGSWDNTTAHASNIFPNPFNPVSTKSNINQAIDDYIKGGVAPAKFNLGIPLYGRGFNNTNGMGKPYHGVPVDSLGNQGTLMYKYLPLPGAKVEFDPIAQGTYSYDSKTRQLYSFDDIKSAGAKADYLQFRGLGGAMYWEGSGDKTGDESIVSYVAKKIGLEKSQNLLWYPVSVYDNIRGNLGQAVAKQS</sequence>
<evidence type="ECO:0000256" key="3">
    <source>
        <dbReference type="ARBA" id="ARBA00008682"/>
    </source>
</evidence>
<feature type="compositionally biased region" description="Gly residues" evidence="13">
    <location>
        <begin position="115"/>
        <end position="167"/>
    </location>
</feature>
<feature type="region of interest" description="Disordered" evidence="13">
    <location>
        <begin position="18"/>
        <end position="221"/>
    </location>
</feature>
<dbReference type="BRENDA" id="3.2.1.14">
    <property type="organism ID" value="6620"/>
</dbReference>
<dbReference type="InterPro" id="IPR011583">
    <property type="entry name" value="Chitinase_II/V-like_cat"/>
</dbReference>
<evidence type="ECO:0000259" key="15">
    <source>
        <dbReference type="PROSITE" id="PS51910"/>
    </source>
</evidence>
<protein>
    <recommendedName>
        <fullName evidence="4">chitinase</fullName>
        <ecNumber evidence="4">3.2.1.14</ecNumber>
    </recommendedName>
</protein>
<evidence type="ECO:0000256" key="11">
    <source>
        <dbReference type="ARBA" id="ARBA00023326"/>
    </source>
</evidence>
<proteinExistence type="inferred from homology"/>
<feature type="domain" description="GH18" evidence="15">
    <location>
        <begin position="223"/>
        <end position="587"/>
    </location>
</feature>
<dbReference type="FunFam" id="3.20.20.80:FF:000075">
    <property type="entry name" value="Sporulation-specific chitinase"/>
    <property type="match status" value="1"/>
</dbReference>
<evidence type="ECO:0000313" key="16">
    <source>
        <dbReference type="EMBL" id="ASV51323.1"/>
    </source>
</evidence>
<dbReference type="GO" id="GO:0008061">
    <property type="term" value="F:chitin binding"/>
    <property type="evidence" value="ECO:0007669"/>
    <property type="project" value="InterPro"/>
</dbReference>
<gene>
    <name evidence="16" type="primary">VDECH</name>
</gene>
<dbReference type="AlphaFoldDB" id="A0A286LWZ1"/>
<dbReference type="SUPFAM" id="SSF51445">
    <property type="entry name" value="(Trans)glycosidases"/>
    <property type="match status" value="1"/>
</dbReference>
<dbReference type="GO" id="GO:0006032">
    <property type="term" value="P:chitin catabolic process"/>
    <property type="evidence" value="ECO:0007669"/>
    <property type="project" value="UniProtKB-KW"/>
</dbReference>
<dbReference type="InterPro" id="IPR001223">
    <property type="entry name" value="Glyco_hydro18_cat"/>
</dbReference>
<keyword evidence="5" id="KW-0964">Secreted</keyword>
<evidence type="ECO:0000256" key="2">
    <source>
        <dbReference type="ARBA" id="ARBA00004613"/>
    </source>
</evidence>
<dbReference type="InterPro" id="IPR029070">
    <property type="entry name" value="Chitinase_insertion_sf"/>
</dbReference>
<keyword evidence="6 14" id="KW-0732">Signal</keyword>
<dbReference type="EMBL" id="KY245902">
    <property type="protein sequence ID" value="ASV51323.1"/>
    <property type="molecule type" value="Genomic_DNA"/>
</dbReference>
<dbReference type="InterPro" id="IPR017853">
    <property type="entry name" value="GH"/>
</dbReference>
<dbReference type="EC" id="3.2.1.14" evidence="4"/>